<keyword evidence="4" id="KW-1185">Reference proteome</keyword>
<dbReference type="InterPro" id="IPR011051">
    <property type="entry name" value="RmlC_Cupin_sf"/>
</dbReference>
<evidence type="ECO:0000313" key="3">
    <source>
        <dbReference type="EMBL" id="TQV83357.1"/>
    </source>
</evidence>
<feature type="domain" description="Cupin type-2" evidence="2">
    <location>
        <begin position="75"/>
        <end position="137"/>
    </location>
</feature>
<dbReference type="SUPFAM" id="SSF51182">
    <property type="entry name" value="RmlC-like cupins"/>
    <property type="match status" value="1"/>
</dbReference>
<evidence type="ECO:0000256" key="1">
    <source>
        <dbReference type="SAM" id="MobiDB-lite"/>
    </source>
</evidence>
<dbReference type="Pfam" id="PF07883">
    <property type="entry name" value="Cupin_2"/>
    <property type="match status" value="1"/>
</dbReference>
<gene>
    <name evidence="3" type="ORF">FKG95_01795</name>
</gene>
<dbReference type="InterPro" id="IPR014710">
    <property type="entry name" value="RmlC-like_jellyroll"/>
</dbReference>
<feature type="compositionally biased region" description="Basic and acidic residues" evidence="1">
    <location>
        <begin position="15"/>
        <end position="28"/>
    </location>
</feature>
<feature type="region of interest" description="Disordered" evidence="1">
    <location>
        <begin position="1"/>
        <end position="39"/>
    </location>
</feature>
<protein>
    <submittedName>
        <fullName evidence="3">Cupin domain-containing protein</fullName>
    </submittedName>
</protein>
<evidence type="ECO:0000259" key="2">
    <source>
        <dbReference type="Pfam" id="PF07883"/>
    </source>
</evidence>
<dbReference type="CDD" id="cd06980">
    <property type="entry name" value="cupin_bxe_c0505"/>
    <property type="match status" value="1"/>
</dbReference>
<reference evidence="3 4" key="1">
    <citation type="submission" date="2019-06" db="EMBL/GenBank/DDBJ databases">
        <title>Whole genome sequence for Rhodospirillaceae sp. R148.</title>
        <authorList>
            <person name="Wang G."/>
        </authorList>
    </citation>
    <scope>NUCLEOTIDE SEQUENCE [LARGE SCALE GENOMIC DNA]</scope>
    <source>
        <strain evidence="3 4">R148</strain>
    </source>
</reference>
<dbReference type="OrthoDB" id="4762975at2"/>
<dbReference type="Gene3D" id="2.60.120.10">
    <property type="entry name" value="Jelly Rolls"/>
    <property type="match status" value="1"/>
</dbReference>
<dbReference type="Proteomes" id="UP000315252">
    <property type="component" value="Unassembled WGS sequence"/>
</dbReference>
<accession>A0A545U1J8</accession>
<dbReference type="InterPro" id="IPR013096">
    <property type="entry name" value="Cupin_2"/>
</dbReference>
<dbReference type="AlphaFoldDB" id="A0A545U1J8"/>
<sequence length="152" mass="17069">MPRDQKGNQLGQSNREGKRPVDGDHQKYPDGFSVSHSKDTPFAPDGLRAFFEYRDLGIRAATKGRFGAHVIRARPGTGAAPQWHRHSLEFQMVYVTKGWVEFEYEGVGEVRLEAGSCVHQPPGIRHRELAHSDDMELIEITLPADFETTPAD</sequence>
<comment type="caution">
    <text evidence="3">The sequence shown here is derived from an EMBL/GenBank/DDBJ whole genome shotgun (WGS) entry which is preliminary data.</text>
</comment>
<evidence type="ECO:0000313" key="4">
    <source>
        <dbReference type="Proteomes" id="UP000315252"/>
    </source>
</evidence>
<organism evidence="3 4">
    <name type="scientific">Denitrobaculum tricleocarpae</name>
    <dbReference type="NCBI Taxonomy" id="2591009"/>
    <lineage>
        <taxon>Bacteria</taxon>
        <taxon>Pseudomonadati</taxon>
        <taxon>Pseudomonadota</taxon>
        <taxon>Alphaproteobacteria</taxon>
        <taxon>Rhodospirillales</taxon>
        <taxon>Rhodospirillaceae</taxon>
        <taxon>Denitrobaculum</taxon>
    </lineage>
</organism>
<name>A0A545U1J8_9PROT</name>
<dbReference type="EMBL" id="VHSH01000001">
    <property type="protein sequence ID" value="TQV83357.1"/>
    <property type="molecule type" value="Genomic_DNA"/>
</dbReference>
<proteinExistence type="predicted"/>